<comment type="caution">
    <text evidence="20">The sequence shown here is derived from an EMBL/GenBank/DDBJ whole genome shotgun (WGS) entry which is preliminary data.</text>
</comment>
<dbReference type="InterPro" id="IPR003661">
    <property type="entry name" value="HisK_dim/P_dom"/>
</dbReference>
<evidence type="ECO:0000313" key="20">
    <source>
        <dbReference type="EMBL" id="KGM48987.1"/>
    </source>
</evidence>
<evidence type="ECO:0000256" key="5">
    <source>
        <dbReference type="ARBA" id="ARBA00022519"/>
    </source>
</evidence>
<evidence type="ECO:0000256" key="8">
    <source>
        <dbReference type="ARBA" id="ARBA00022692"/>
    </source>
</evidence>
<dbReference type="STRING" id="1461694.ATO9_09835"/>
<name>A0A0A0EII9_9RHOB</name>
<evidence type="ECO:0000256" key="12">
    <source>
        <dbReference type="ARBA" id="ARBA00022989"/>
    </source>
</evidence>
<proteinExistence type="predicted"/>
<reference evidence="20 21" key="1">
    <citation type="journal article" date="2015" name="Antonie Van Leeuwenhoek">
        <title>Pseudooceanicola atlanticus gen. nov. sp. nov., isolated from surface seawater of the Atlantic Ocean and reclassification of Oceanicola batsensis, Oceanicola marinus, Oceanicola nitratireducens, Oceanicola nanhaiensis, Oceanicola antarcticus and Oceanicola flagellatus, as Pseudooceanicola batsensis comb. nov., Pseudooceanicola marinus comb. nov., Pseudooceanicola nitratireducens comb. nov., Pseudooceanicola nanhaiensis comb. nov., Pseudooceanicola antarcticus comb. nov., and Pseudooceanicola flagellatus comb. nov.</title>
        <authorList>
            <person name="Lai Q."/>
            <person name="Li G."/>
            <person name="Liu X."/>
            <person name="Du Y."/>
            <person name="Sun F."/>
            <person name="Shao Z."/>
        </authorList>
    </citation>
    <scope>NUCLEOTIDE SEQUENCE [LARGE SCALE GENOMIC DNA]</scope>
    <source>
        <strain evidence="20 21">22II-s11g</strain>
    </source>
</reference>
<dbReference type="InterPro" id="IPR036097">
    <property type="entry name" value="HisK_dim/P_sf"/>
</dbReference>
<dbReference type="InterPro" id="IPR005467">
    <property type="entry name" value="His_kinase_dom"/>
</dbReference>
<dbReference type="InterPro" id="IPR036890">
    <property type="entry name" value="HATPase_C_sf"/>
</dbReference>
<comment type="subcellular location">
    <subcellularLocation>
        <location evidence="2">Cell inner membrane</location>
        <topology evidence="2">Multi-pass membrane protein</topology>
    </subcellularLocation>
</comment>
<evidence type="ECO:0000256" key="1">
    <source>
        <dbReference type="ARBA" id="ARBA00000085"/>
    </source>
</evidence>
<evidence type="ECO:0000256" key="17">
    <source>
        <dbReference type="SAM" id="Coils"/>
    </source>
</evidence>
<keyword evidence="11" id="KW-0067">ATP-binding</keyword>
<accession>A0A0A0EII9</accession>
<organism evidence="20 21">
    <name type="scientific">Pseudooceanicola atlanticus</name>
    <dbReference type="NCBI Taxonomy" id="1461694"/>
    <lineage>
        <taxon>Bacteria</taxon>
        <taxon>Pseudomonadati</taxon>
        <taxon>Pseudomonadota</taxon>
        <taxon>Alphaproteobacteria</taxon>
        <taxon>Rhodobacterales</taxon>
        <taxon>Paracoccaceae</taxon>
        <taxon>Pseudooceanicola</taxon>
    </lineage>
</organism>
<dbReference type="RefSeq" id="WP_043747861.1">
    <property type="nucleotide sequence ID" value="NZ_AQQX01000003.1"/>
</dbReference>
<evidence type="ECO:0000256" key="3">
    <source>
        <dbReference type="ARBA" id="ARBA00012438"/>
    </source>
</evidence>
<dbReference type="PANTHER" id="PTHR43065">
    <property type="entry name" value="SENSOR HISTIDINE KINASE"/>
    <property type="match status" value="1"/>
</dbReference>
<dbReference type="PROSITE" id="PS50109">
    <property type="entry name" value="HIS_KIN"/>
    <property type="match status" value="1"/>
</dbReference>
<dbReference type="EMBL" id="AQQX01000003">
    <property type="protein sequence ID" value="KGM48987.1"/>
    <property type="molecule type" value="Genomic_DNA"/>
</dbReference>
<evidence type="ECO:0000256" key="9">
    <source>
        <dbReference type="ARBA" id="ARBA00022741"/>
    </source>
</evidence>
<evidence type="ECO:0000313" key="21">
    <source>
        <dbReference type="Proteomes" id="UP000030004"/>
    </source>
</evidence>
<feature type="domain" description="Histidine kinase" evidence="19">
    <location>
        <begin position="373"/>
        <end position="585"/>
    </location>
</feature>
<evidence type="ECO:0000256" key="4">
    <source>
        <dbReference type="ARBA" id="ARBA00022475"/>
    </source>
</evidence>
<keyword evidence="14 18" id="KW-0472">Membrane</keyword>
<feature type="transmembrane region" description="Helical" evidence="18">
    <location>
        <begin position="284"/>
        <end position="305"/>
    </location>
</feature>
<dbReference type="GO" id="GO:0005886">
    <property type="term" value="C:plasma membrane"/>
    <property type="evidence" value="ECO:0007669"/>
    <property type="project" value="UniProtKB-SubCell"/>
</dbReference>
<feature type="coiled-coil region" evidence="17">
    <location>
        <begin position="337"/>
        <end position="364"/>
    </location>
</feature>
<dbReference type="SMART" id="SM00387">
    <property type="entry name" value="HATPase_c"/>
    <property type="match status" value="1"/>
</dbReference>
<dbReference type="Gene3D" id="1.10.287.130">
    <property type="match status" value="1"/>
</dbReference>
<dbReference type="SUPFAM" id="SSF55874">
    <property type="entry name" value="ATPase domain of HSP90 chaperone/DNA topoisomerase II/histidine kinase"/>
    <property type="match status" value="1"/>
</dbReference>
<evidence type="ECO:0000256" key="6">
    <source>
        <dbReference type="ARBA" id="ARBA00022553"/>
    </source>
</evidence>
<dbReference type="SUPFAM" id="SSF47384">
    <property type="entry name" value="Homodimeric domain of signal transducing histidine kinase"/>
    <property type="match status" value="1"/>
</dbReference>
<keyword evidence="6" id="KW-0597">Phosphoprotein</keyword>
<dbReference type="GO" id="GO:0005524">
    <property type="term" value="F:ATP binding"/>
    <property type="evidence" value="ECO:0007669"/>
    <property type="project" value="UniProtKB-KW"/>
</dbReference>
<dbReference type="eggNOG" id="COG4191">
    <property type="taxonomic scope" value="Bacteria"/>
</dbReference>
<evidence type="ECO:0000259" key="19">
    <source>
        <dbReference type="PROSITE" id="PS50109"/>
    </source>
</evidence>
<dbReference type="InterPro" id="IPR003594">
    <property type="entry name" value="HATPase_dom"/>
</dbReference>
<gene>
    <name evidence="20" type="ORF">ATO9_09835</name>
</gene>
<dbReference type="CDD" id="cd00082">
    <property type="entry name" value="HisKA"/>
    <property type="match status" value="1"/>
</dbReference>
<dbReference type="InterPro" id="IPR017055">
    <property type="entry name" value="Sig_transdc_His_kinase_DctB"/>
</dbReference>
<evidence type="ECO:0000256" key="7">
    <source>
        <dbReference type="ARBA" id="ARBA00022679"/>
    </source>
</evidence>
<dbReference type="PRINTS" id="PR00344">
    <property type="entry name" value="BCTRLSENSOR"/>
</dbReference>
<evidence type="ECO:0000256" key="14">
    <source>
        <dbReference type="ARBA" id="ARBA00023136"/>
    </source>
</evidence>
<dbReference type="Pfam" id="PF00512">
    <property type="entry name" value="HisKA"/>
    <property type="match status" value="1"/>
</dbReference>
<dbReference type="SMART" id="SM00388">
    <property type="entry name" value="HisKA"/>
    <property type="match status" value="1"/>
</dbReference>
<comment type="function">
    <text evidence="15">Member of the two-component regulatory system DctB/DctD involved in the transport of C4-dicarboxylates. DctB functions as a membrane-associated protein kinase that phosphorylates DctD in response to environmental signals.</text>
</comment>
<evidence type="ECO:0000256" key="2">
    <source>
        <dbReference type="ARBA" id="ARBA00004429"/>
    </source>
</evidence>
<keyword evidence="12 18" id="KW-1133">Transmembrane helix</keyword>
<evidence type="ECO:0000256" key="16">
    <source>
        <dbReference type="ARBA" id="ARBA00073143"/>
    </source>
</evidence>
<keyword evidence="7" id="KW-0808">Transferase</keyword>
<keyword evidence="9" id="KW-0547">Nucleotide-binding</keyword>
<evidence type="ECO:0000256" key="10">
    <source>
        <dbReference type="ARBA" id="ARBA00022777"/>
    </source>
</evidence>
<dbReference type="FunFam" id="1.10.287.130:FF:000049">
    <property type="entry name" value="C4-dicarboxylate transport sensor protein DctB"/>
    <property type="match status" value="1"/>
</dbReference>
<dbReference type="PANTHER" id="PTHR43065:SF46">
    <property type="entry name" value="C4-DICARBOXYLATE TRANSPORT SENSOR PROTEIN DCTB"/>
    <property type="match status" value="1"/>
</dbReference>
<sequence>MTRSYLRRAATIAAFLCLTLAVAWAVWRGSYAQALDPLTERGEADLALTVDRLTGQLQRYQDLAVLMSTHPHLTVLSDTAGSPFARNRASELLLAAADRTTALNLAWFSPEGAILAEARAGTVTPQEVSAFRASATFQRALTGALGTGIGYYGPERLRSYIFAAPSFGINGGVRGVLVVAVDIDHVEGVWRGDRPSVFFTDDAGRVFITNRSELLNWRETAGSFLPPEGDPVPVRRSNISGHEIWRADLSPYVPDPALRLGREMPQIGMHATALIDVTQAGRLAALQAAVVALVLLAFGAVIFWATERRRVLARANAQLENRVLARTAELSGANMMLRREVTERQEAEAALKQAQADLVQAGKLSALGQMSAGLSHELNQPLMAIRQFAENGALFLDRGKTDTARANLSRIEELSGRMGRIIRNLRAFARQESEPARRVDVAQVIATALEMTEARLAKDAITLHWTAPDTPMPALAGEVRLVQVLVNLITNAADAMAGTERRELTLSVTDTPRPTIRVADTGPGIAQPERIFDPFYSTKEVGASEGMGLGLSISYGMVQSFGGAIQGRNREDGGAVFTVELEPVPGERAA</sequence>
<keyword evidence="8 18" id="KW-0812">Transmembrane</keyword>
<evidence type="ECO:0000256" key="18">
    <source>
        <dbReference type="SAM" id="Phobius"/>
    </source>
</evidence>
<dbReference type="Pfam" id="PF02518">
    <property type="entry name" value="HATPase_c"/>
    <property type="match status" value="1"/>
</dbReference>
<protein>
    <recommendedName>
        <fullName evidence="16">C4-dicarboxylate transport sensor protein DctB</fullName>
        <ecNumber evidence="3">2.7.13.3</ecNumber>
    </recommendedName>
</protein>
<comment type="catalytic activity">
    <reaction evidence="1">
        <text>ATP + protein L-histidine = ADP + protein N-phospho-L-histidine.</text>
        <dbReference type="EC" id="2.7.13.3"/>
    </reaction>
</comment>
<evidence type="ECO:0000256" key="13">
    <source>
        <dbReference type="ARBA" id="ARBA00023012"/>
    </source>
</evidence>
<keyword evidence="10" id="KW-0418">Kinase</keyword>
<evidence type="ECO:0000256" key="11">
    <source>
        <dbReference type="ARBA" id="ARBA00022840"/>
    </source>
</evidence>
<dbReference type="OrthoDB" id="7568856at2"/>
<keyword evidence="5" id="KW-0997">Cell inner membrane</keyword>
<dbReference type="EC" id="2.7.13.3" evidence="3"/>
<keyword evidence="21" id="KW-1185">Reference proteome</keyword>
<keyword evidence="17" id="KW-0175">Coiled coil</keyword>
<dbReference type="Proteomes" id="UP000030004">
    <property type="component" value="Unassembled WGS sequence"/>
</dbReference>
<dbReference type="AlphaFoldDB" id="A0A0A0EII9"/>
<dbReference type="GO" id="GO:0000155">
    <property type="term" value="F:phosphorelay sensor kinase activity"/>
    <property type="evidence" value="ECO:0007669"/>
    <property type="project" value="InterPro"/>
</dbReference>
<dbReference type="InterPro" id="IPR004358">
    <property type="entry name" value="Sig_transdc_His_kin-like_C"/>
</dbReference>
<dbReference type="Gene3D" id="3.30.565.10">
    <property type="entry name" value="Histidine kinase-like ATPase, C-terminal domain"/>
    <property type="match status" value="1"/>
</dbReference>
<keyword evidence="4" id="KW-1003">Cell membrane</keyword>
<keyword evidence="13" id="KW-0902">Two-component regulatory system</keyword>
<dbReference type="PIRSF" id="PIRSF036431">
    <property type="entry name" value="STHK_DctB"/>
    <property type="match status" value="1"/>
</dbReference>
<evidence type="ECO:0000256" key="15">
    <source>
        <dbReference type="ARBA" id="ARBA00059004"/>
    </source>
</evidence>